<dbReference type="InterPro" id="IPR011990">
    <property type="entry name" value="TPR-like_helical_dom_sf"/>
</dbReference>
<gene>
    <name evidence="2" type="ORF">ETAA8_10330</name>
</gene>
<keyword evidence="1" id="KW-0802">TPR repeat</keyword>
<evidence type="ECO:0000313" key="2">
    <source>
        <dbReference type="EMBL" id="QDU25961.1"/>
    </source>
</evidence>
<dbReference type="EMBL" id="CP036274">
    <property type="protein sequence ID" value="QDU25961.1"/>
    <property type="molecule type" value="Genomic_DNA"/>
</dbReference>
<protein>
    <submittedName>
        <fullName evidence="2">Uncharacterized protein</fullName>
    </submittedName>
</protein>
<name>A0A517Y6V4_9BACT</name>
<dbReference type="OrthoDB" id="281483at2"/>
<dbReference type="Proteomes" id="UP000315017">
    <property type="component" value="Chromosome"/>
</dbReference>
<proteinExistence type="predicted"/>
<dbReference type="RefSeq" id="WP_145085750.1">
    <property type="nucleotide sequence ID" value="NZ_CP036274.1"/>
</dbReference>
<dbReference type="Gene3D" id="1.25.40.10">
    <property type="entry name" value="Tetratricopeptide repeat domain"/>
    <property type="match status" value="1"/>
</dbReference>
<sequence length="113" mass="12873">MSNIDELYKQSEVLRREGKLAEATEKLNELIALDPNHVLARMTIARLLCKAGKPLEAVPHSEMACQVEPNESFNWAALSQTYQQSFEATQDRIYILKAEEAKTKSHQLQWAQS</sequence>
<dbReference type="InterPro" id="IPR019734">
    <property type="entry name" value="TPR_rpt"/>
</dbReference>
<organism evidence="2 3">
    <name type="scientific">Anatilimnocola aggregata</name>
    <dbReference type="NCBI Taxonomy" id="2528021"/>
    <lineage>
        <taxon>Bacteria</taxon>
        <taxon>Pseudomonadati</taxon>
        <taxon>Planctomycetota</taxon>
        <taxon>Planctomycetia</taxon>
        <taxon>Pirellulales</taxon>
        <taxon>Pirellulaceae</taxon>
        <taxon>Anatilimnocola</taxon>
    </lineage>
</organism>
<dbReference type="SUPFAM" id="SSF48452">
    <property type="entry name" value="TPR-like"/>
    <property type="match status" value="1"/>
</dbReference>
<reference evidence="2 3" key="1">
    <citation type="submission" date="2019-02" db="EMBL/GenBank/DDBJ databases">
        <title>Deep-cultivation of Planctomycetes and their phenomic and genomic characterization uncovers novel biology.</title>
        <authorList>
            <person name="Wiegand S."/>
            <person name="Jogler M."/>
            <person name="Boedeker C."/>
            <person name="Pinto D."/>
            <person name="Vollmers J."/>
            <person name="Rivas-Marin E."/>
            <person name="Kohn T."/>
            <person name="Peeters S.H."/>
            <person name="Heuer A."/>
            <person name="Rast P."/>
            <person name="Oberbeckmann S."/>
            <person name="Bunk B."/>
            <person name="Jeske O."/>
            <person name="Meyerdierks A."/>
            <person name="Storesund J.E."/>
            <person name="Kallscheuer N."/>
            <person name="Luecker S."/>
            <person name="Lage O.M."/>
            <person name="Pohl T."/>
            <person name="Merkel B.J."/>
            <person name="Hornburger P."/>
            <person name="Mueller R.-W."/>
            <person name="Bruemmer F."/>
            <person name="Labrenz M."/>
            <person name="Spormann A.M."/>
            <person name="Op den Camp H."/>
            <person name="Overmann J."/>
            <person name="Amann R."/>
            <person name="Jetten M.S.M."/>
            <person name="Mascher T."/>
            <person name="Medema M.H."/>
            <person name="Devos D.P."/>
            <person name="Kaster A.-K."/>
            <person name="Ovreas L."/>
            <person name="Rohde M."/>
            <person name="Galperin M.Y."/>
            <person name="Jogler C."/>
        </authorList>
    </citation>
    <scope>NUCLEOTIDE SEQUENCE [LARGE SCALE GENOMIC DNA]</scope>
    <source>
        <strain evidence="2 3">ETA_A8</strain>
    </source>
</reference>
<dbReference type="AlphaFoldDB" id="A0A517Y6V4"/>
<keyword evidence="3" id="KW-1185">Reference proteome</keyword>
<dbReference type="Pfam" id="PF14559">
    <property type="entry name" value="TPR_19"/>
    <property type="match status" value="1"/>
</dbReference>
<evidence type="ECO:0000313" key="3">
    <source>
        <dbReference type="Proteomes" id="UP000315017"/>
    </source>
</evidence>
<dbReference type="PROSITE" id="PS50005">
    <property type="entry name" value="TPR"/>
    <property type="match status" value="1"/>
</dbReference>
<feature type="repeat" description="TPR" evidence="1">
    <location>
        <begin position="4"/>
        <end position="37"/>
    </location>
</feature>
<accession>A0A517Y6V4</accession>
<dbReference type="KEGG" id="aagg:ETAA8_10330"/>
<evidence type="ECO:0000256" key="1">
    <source>
        <dbReference type="PROSITE-ProRule" id="PRU00339"/>
    </source>
</evidence>